<proteinExistence type="predicted"/>
<gene>
    <name evidence="1" type="ORF">ACFSR3_14455</name>
</gene>
<dbReference type="Pfam" id="PF06475">
    <property type="entry name" value="Glycolipid_bind"/>
    <property type="match status" value="1"/>
</dbReference>
<dbReference type="RefSeq" id="WP_379821964.1">
    <property type="nucleotide sequence ID" value="NZ_JBHUMD010000027.1"/>
</dbReference>
<dbReference type="InterPro" id="IPR009467">
    <property type="entry name" value="Glycolipid-bd_prot_put"/>
</dbReference>
<reference evidence="2" key="1">
    <citation type="journal article" date="2019" name="Int. J. Syst. Evol. Microbiol.">
        <title>The Global Catalogue of Microorganisms (GCM) 10K type strain sequencing project: providing services to taxonomists for standard genome sequencing and annotation.</title>
        <authorList>
            <consortium name="The Broad Institute Genomics Platform"/>
            <consortium name="The Broad Institute Genome Sequencing Center for Infectious Disease"/>
            <person name="Wu L."/>
            <person name="Ma J."/>
        </authorList>
    </citation>
    <scope>NUCLEOTIDE SEQUENCE [LARGE SCALE GENOMIC DNA]</scope>
    <source>
        <strain evidence="2">KCTC 42107</strain>
    </source>
</reference>
<protein>
    <submittedName>
        <fullName evidence="1">Glycolipid-binding domain-containing protein</fullName>
    </submittedName>
</protein>
<name>A0ABW5NW93_9FLAO</name>
<accession>A0ABW5NW93</accession>
<evidence type="ECO:0000313" key="1">
    <source>
        <dbReference type="EMBL" id="MFD2603261.1"/>
    </source>
</evidence>
<keyword evidence="2" id="KW-1185">Reference proteome</keyword>
<dbReference type="SUPFAM" id="SSF159275">
    <property type="entry name" value="PA1994-like"/>
    <property type="match status" value="1"/>
</dbReference>
<dbReference type="Proteomes" id="UP001597480">
    <property type="component" value="Unassembled WGS sequence"/>
</dbReference>
<evidence type="ECO:0000313" key="2">
    <source>
        <dbReference type="Proteomes" id="UP001597480"/>
    </source>
</evidence>
<organism evidence="1 2">
    <name type="scientific">Flavobacterium suzhouense</name>
    <dbReference type="NCBI Taxonomy" id="1529638"/>
    <lineage>
        <taxon>Bacteria</taxon>
        <taxon>Pseudomonadati</taxon>
        <taxon>Bacteroidota</taxon>
        <taxon>Flavobacteriia</taxon>
        <taxon>Flavobacteriales</taxon>
        <taxon>Flavobacteriaceae</taxon>
        <taxon>Flavobacterium</taxon>
    </lineage>
</organism>
<comment type="caution">
    <text evidence="1">The sequence shown here is derived from an EMBL/GenBank/DDBJ whole genome shotgun (WGS) entry which is preliminary data.</text>
</comment>
<dbReference type="EMBL" id="JBHUMD010000027">
    <property type="protein sequence ID" value="MFD2603261.1"/>
    <property type="molecule type" value="Genomic_DNA"/>
</dbReference>
<sequence>MQKSILWSGIENDTDEHCAINFLSNAIMVRSEIEGWAHSIPVYADYTLKLDLQWNVLEFDIRFHDRDTQHHYHFFRDGESNWTDVSGKAYPEFKGCSYIDISLSPFTNSLPINGLFLPHGESEQIDVVYIDILANVIRKDQQKYTKSGHHHYTFENGAGNFSADIQVDDDGFVTHYPGLFNMIQTK</sequence>